<evidence type="ECO:0000313" key="2">
    <source>
        <dbReference type="EMBL" id="TXR56244.1"/>
    </source>
</evidence>
<dbReference type="EMBL" id="VKAC01000006">
    <property type="protein sequence ID" value="TXR56244.1"/>
    <property type="molecule type" value="Genomic_DNA"/>
</dbReference>
<comment type="caution">
    <text evidence="2">The sequence shown here is derived from an EMBL/GenBank/DDBJ whole genome shotgun (WGS) entry which is preliminary data.</text>
</comment>
<dbReference type="AlphaFoldDB" id="A0A5C8ZFG7"/>
<reference evidence="2 3" key="1">
    <citation type="submission" date="2019-07" db="EMBL/GenBank/DDBJ databases">
        <title>Quadrisphaera sp. strain DD2A genome sequencing and assembly.</title>
        <authorList>
            <person name="Kim I."/>
        </authorList>
    </citation>
    <scope>NUCLEOTIDE SEQUENCE [LARGE SCALE GENOMIC DNA]</scope>
    <source>
        <strain evidence="2 3">DD2A</strain>
    </source>
</reference>
<dbReference type="SMART" id="SM01012">
    <property type="entry name" value="ANTAR"/>
    <property type="match status" value="1"/>
</dbReference>
<proteinExistence type="predicted"/>
<name>A0A5C8ZFG7_9ACTN</name>
<evidence type="ECO:0000259" key="1">
    <source>
        <dbReference type="SMART" id="SM01012"/>
    </source>
</evidence>
<dbReference type="InterPro" id="IPR029016">
    <property type="entry name" value="GAF-like_dom_sf"/>
</dbReference>
<dbReference type="GO" id="GO:0003723">
    <property type="term" value="F:RNA binding"/>
    <property type="evidence" value="ECO:0007669"/>
    <property type="project" value="InterPro"/>
</dbReference>
<dbReference type="SUPFAM" id="SSF55781">
    <property type="entry name" value="GAF domain-like"/>
    <property type="match status" value="1"/>
</dbReference>
<accession>A0A5C8ZFG7</accession>
<dbReference type="Gene3D" id="3.30.450.40">
    <property type="match status" value="1"/>
</dbReference>
<keyword evidence="3" id="KW-1185">Reference proteome</keyword>
<organism evidence="2 3">
    <name type="scientific">Quadrisphaera setariae</name>
    <dbReference type="NCBI Taxonomy" id="2593304"/>
    <lineage>
        <taxon>Bacteria</taxon>
        <taxon>Bacillati</taxon>
        <taxon>Actinomycetota</taxon>
        <taxon>Actinomycetes</taxon>
        <taxon>Kineosporiales</taxon>
        <taxon>Kineosporiaceae</taxon>
        <taxon>Quadrisphaera</taxon>
    </lineage>
</organism>
<feature type="domain" description="ANTAR" evidence="1">
    <location>
        <begin position="164"/>
        <end position="219"/>
    </location>
</feature>
<dbReference type="InterPro" id="IPR003018">
    <property type="entry name" value="GAF"/>
</dbReference>
<evidence type="ECO:0000313" key="3">
    <source>
        <dbReference type="Proteomes" id="UP000321234"/>
    </source>
</evidence>
<dbReference type="OrthoDB" id="7466251at2"/>
<dbReference type="Pfam" id="PF13185">
    <property type="entry name" value="GAF_2"/>
    <property type="match status" value="1"/>
</dbReference>
<dbReference type="Proteomes" id="UP000321234">
    <property type="component" value="Unassembled WGS sequence"/>
</dbReference>
<dbReference type="InterPro" id="IPR005561">
    <property type="entry name" value="ANTAR"/>
</dbReference>
<protein>
    <submittedName>
        <fullName evidence="2">ANTAR domain-containing protein</fullName>
    </submittedName>
</protein>
<sequence length="244" mass="25502">MSGSGLAAADSLCRACVALLDVDGAAITVVDRGQSRGTFGSSSPLSRRLDEYQFTYGEGPCLDAVRLRAPVLVPDVGDPVAQRWPAFTASLQEAGVEAIFALPVAVAAATVGALDLFRHTAGPLDGRSLEGALAAARLASSPLLDVEEGLARRAAAGVDDEEPAAAWAELASLERTEVYQATGFLIAQAGLSSVEALLRLRARGYTTGQTASEVAWDVLEGRLSLDHDGSWQRHARGTGEQESR</sequence>
<gene>
    <name evidence="2" type="ORF">FMM08_11820</name>
</gene>